<evidence type="ECO:0000256" key="6">
    <source>
        <dbReference type="ARBA" id="ARBA00023136"/>
    </source>
</evidence>
<evidence type="ECO:0000256" key="5">
    <source>
        <dbReference type="ARBA" id="ARBA00022989"/>
    </source>
</evidence>
<feature type="domain" description="ABC transmembrane type-1" evidence="8">
    <location>
        <begin position="108"/>
        <end position="300"/>
    </location>
</feature>
<feature type="transmembrane region" description="Helical" evidence="7">
    <location>
        <begin position="103"/>
        <end position="131"/>
    </location>
</feature>
<evidence type="ECO:0000313" key="9">
    <source>
        <dbReference type="EMBL" id="MXY95631.1"/>
    </source>
</evidence>
<sequence>MRPDMATVRDGQGPEGAATVVVRGESGSADQPLLSSSSALAILRLTGGQLLLYGVLLILLIVTFIPIVYLIALSLKDNGQIYGRFWSMPDPYRWENFALGSLAIWRAVLNSILTSGTSTAATVVLASLSGYVFARHRFPGKELIYTGILALLMIPPILTLIPAYVLILNMGLENTYWALILPWTSGGQVFALLLCRSFFATLPEEFFDAARIDGASELQSFAQIAVPLSAPILVTVAVVRLVTTYNQFMWPLVVISSPKRQVVAVALTQFTSEIGVTDLGPQMAGYILASIPLIVLFSFGMRHYVRGLTAGGLKA</sequence>
<evidence type="ECO:0000256" key="3">
    <source>
        <dbReference type="ARBA" id="ARBA00022475"/>
    </source>
</evidence>
<dbReference type="GO" id="GO:0055085">
    <property type="term" value="P:transmembrane transport"/>
    <property type="evidence" value="ECO:0007669"/>
    <property type="project" value="InterPro"/>
</dbReference>
<comment type="subcellular location">
    <subcellularLocation>
        <location evidence="1 7">Cell membrane</location>
        <topology evidence="1 7">Multi-pass membrane protein</topology>
    </subcellularLocation>
</comment>
<dbReference type="Pfam" id="PF00528">
    <property type="entry name" value="BPD_transp_1"/>
    <property type="match status" value="1"/>
</dbReference>
<feature type="transmembrane region" description="Helical" evidence="7">
    <location>
        <begin position="50"/>
        <end position="72"/>
    </location>
</feature>
<keyword evidence="2 7" id="KW-0813">Transport</keyword>
<evidence type="ECO:0000256" key="2">
    <source>
        <dbReference type="ARBA" id="ARBA00022448"/>
    </source>
</evidence>
<dbReference type="PROSITE" id="PS50928">
    <property type="entry name" value="ABC_TM1"/>
    <property type="match status" value="1"/>
</dbReference>
<evidence type="ECO:0000256" key="4">
    <source>
        <dbReference type="ARBA" id="ARBA00022692"/>
    </source>
</evidence>
<dbReference type="CDD" id="cd06261">
    <property type="entry name" value="TM_PBP2"/>
    <property type="match status" value="1"/>
</dbReference>
<dbReference type="InterPro" id="IPR000515">
    <property type="entry name" value="MetI-like"/>
</dbReference>
<keyword evidence="5 7" id="KW-1133">Transmembrane helix</keyword>
<evidence type="ECO:0000259" key="8">
    <source>
        <dbReference type="PROSITE" id="PS50928"/>
    </source>
</evidence>
<dbReference type="EMBL" id="VXRG01000165">
    <property type="protein sequence ID" value="MXY95631.1"/>
    <property type="molecule type" value="Genomic_DNA"/>
</dbReference>
<protein>
    <submittedName>
        <fullName evidence="9">Carbohydrate ABC transporter permease</fullName>
    </submittedName>
</protein>
<gene>
    <name evidence="9" type="ORF">F4Y42_19515</name>
</gene>
<name>A0A6B0YYU5_9CHLR</name>
<keyword evidence="3" id="KW-1003">Cell membrane</keyword>
<dbReference type="InterPro" id="IPR035906">
    <property type="entry name" value="MetI-like_sf"/>
</dbReference>
<dbReference type="AlphaFoldDB" id="A0A6B0YYU5"/>
<dbReference type="SUPFAM" id="SSF161098">
    <property type="entry name" value="MetI-like"/>
    <property type="match status" value="1"/>
</dbReference>
<accession>A0A6B0YYU5</accession>
<proteinExistence type="inferred from homology"/>
<dbReference type="Gene3D" id="1.10.3720.10">
    <property type="entry name" value="MetI-like"/>
    <property type="match status" value="1"/>
</dbReference>
<reference evidence="9" key="1">
    <citation type="submission" date="2019-09" db="EMBL/GenBank/DDBJ databases">
        <title>Characterisation of the sponge microbiome using genome-centric metagenomics.</title>
        <authorList>
            <person name="Engelberts J.P."/>
            <person name="Robbins S.J."/>
            <person name="De Goeij J.M."/>
            <person name="Aranda M."/>
            <person name="Bell S.C."/>
            <person name="Webster N.S."/>
        </authorList>
    </citation>
    <scope>NUCLEOTIDE SEQUENCE</scope>
    <source>
        <strain evidence="9">SB0664_bin_27</strain>
    </source>
</reference>
<organism evidence="9">
    <name type="scientific">Caldilineaceae bacterium SB0664_bin_27</name>
    <dbReference type="NCBI Taxonomy" id="2605260"/>
    <lineage>
        <taxon>Bacteria</taxon>
        <taxon>Bacillati</taxon>
        <taxon>Chloroflexota</taxon>
        <taxon>Caldilineae</taxon>
        <taxon>Caldilineales</taxon>
        <taxon>Caldilineaceae</taxon>
    </lineage>
</organism>
<evidence type="ECO:0000256" key="1">
    <source>
        <dbReference type="ARBA" id="ARBA00004651"/>
    </source>
</evidence>
<comment type="similarity">
    <text evidence="7">Belongs to the binding-protein-dependent transport system permease family.</text>
</comment>
<dbReference type="PANTHER" id="PTHR43744:SF12">
    <property type="entry name" value="ABC TRANSPORTER PERMEASE PROTEIN MG189-RELATED"/>
    <property type="match status" value="1"/>
</dbReference>
<comment type="caution">
    <text evidence="9">The sequence shown here is derived from an EMBL/GenBank/DDBJ whole genome shotgun (WGS) entry which is preliminary data.</text>
</comment>
<dbReference type="PANTHER" id="PTHR43744">
    <property type="entry name" value="ABC TRANSPORTER PERMEASE PROTEIN MG189-RELATED-RELATED"/>
    <property type="match status" value="1"/>
</dbReference>
<dbReference type="GO" id="GO:0005886">
    <property type="term" value="C:plasma membrane"/>
    <property type="evidence" value="ECO:0007669"/>
    <property type="project" value="UniProtKB-SubCell"/>
</dbReference>
<feature type="transmembrane region" description="Helical" evidence="7">
    <location>
        <begin position="283"/>
        <end position="305"/>
    </location>
</feature>
<feature type="transmembrane region" description="Helical" evidence="7">
    <location>
        <begin position="143"/>
        <end position="164"/>
    </location>
</feature>
<evidence type="ECO:0000256" key="7">
    <source>
        <dbReference type="RuleBase" id="RU363032"/>
    </source>
</evidence>
<keyword evidence="4 7" id="KW-0812">Transmembrane</keyword>
<feature type="transmembrane region" description="Helical" evidence="7">
    <location>
        <begin position="220"/>
        <end position="242"/>
    </location>
</feature>
<feature type="transmembrane region" description="Helical" evidence="7">
    <location>
        <begin position="176"/>
        <end position="199"/>
    </location>
</feature>
<keyword evidence="6 7" id="KW-0472">Membrane</keyword>